<protein>
    <submittedName>
        <fullName evidence="2">Integral membrane protein</fullName>
    </submittedName>
</protein>
<feature type="transmembrane region" description="Helical" evidence="1">
    <location>
        <begin position="122"/>
        <end position="144"/>
    </location>
</feature>
<evidence type="ECO:0000256" key="1">
    <source>
        <dbReference type="SAM" id="Phobius"/>
    </source>
</evidence>
<organism evidence="2 3">
    <name type="scientific">Fructilactobacillus florum DSM 22689 = JCM 16035</name>
    <dbReference type="NCBI Taxonomy" id="1423745"/>
    <lineage>
        <taxon>Bacteria</taxon>
        <taxon>Bacillati</taxon>
        <taxon>Bacillota</taxon>
        <taxon>Bacilli</taxon>
        <taxon>Lactobacillales</taxon>
        <taxon>Lactobacillaceae</taxon>
        <taxon>Fructilactobacillus</taxon>
    </lineage>
</organism>
<keyword evidence="1" id="KW-1133">Transmembrane helix</keyword>
<feature type="transmembrane region" description="Helical" evidence="1">
    <location>
        <begin position="6"/>
        <end position="25"/>
    </location>
</feature>
<gene>
    <name evidence="2" type="ORF">FC87_GL001074</name>
</gene>
<dbReference type="STRING" id="1423745.GCA_001311215_01894"/>
<feature type="transmembrane region" description="Helical" evidence="1">
    <location>
        <begin position="58"/>
        <end position="76"/>
    </location>
</feature>
<dbReference type="Pfam" id="PF03596">
    <property type="entry name" value="Cad"/>
    <property type="match status" value="1"/>
</dbReference>
<dbReference type="Proteomes" id="UP000051586">
    <property type="component" value="Unassembled WGS sequence"/>
</dbReference>
<evidence type="ECO:0000313" key="2">
    <source>
        <dbReference type="EMBL" id="KRM91148.1"/>
    </source>
</evidence>
<feature type="transmembrane region" description="Helical" evidence="1">
    <location>
        <begin position="97"/>
        <end position="116"/>
    </location>
</feature>
<dbReference type="RefSeq" id="WP_054691054.1">
    <property type="nucleotide sequence ID" value="NZ_AYZI01000007.1"/>
</dbReference>
<name>A0A0R2CSN9_9LACO</name>
<dbReference type="EMBL" id="AYZI01000007">
    <property type="protein sequence ID" value="KRM91148.1"/>
    <property type="molecule type" value="Genomic_DNA"/>
</dbReference>
<dbReference type="PATRIC" id="fig|1423745.4.peg.1138"/>
<keyword evidence="1" id="KW-0812">Transmembrane</keyword>
<comment type="caution">
    <text evidence="2">The sequence shown here is derived from an EMBL/GenBank/DDBJ whole genome shotgun (WGS) entry which is preliminary data.</text>
</comment>
<reference evidence="2 3" key="1">
    <citation type="journal article" date="2015" name="Genome Announc.">
        <title>Expanding the biotechnology potential of lactobacilli through comparative genomics of 213 strains and associated genera.</title>
        <authorList>
            <person name="Sun Z."/>
            <person name="Harris H.M."/>
            <person name="McCann A."/>
            <person name="Guo C."/>
            <person name="Argimon S."/>
            <person name="Zhang W."/>
            <person name="Yang X."/>
            <person name="Jeffery I.B."/>
            <person name="Cooney J.C."/>
            <person name="Kagawa T.F."/>
            <person name="Liu W."/>
            <person name="Song Y."/>
            <person name="Salvetti E."/>
            <person name="Wrobel A."/>
            <person name="Rasinkangas P."/>
            <person name="Parkhill J."/>
            <person name="Rea M.C."/>
            <person name="O'Sullivan O."/>
            <person name="Ritari J."/>
            <person name="Douillard F.P."/>
            <person name="Paul Ross R."/>
            <person name="Yang R."/>
            <person name="Briner A.E."/>
            <person name="Felis G.E."/>
            <person name="de Vos W.M."/>
            <person name="Barrangou R."/>
            <person name="Klaenhammer T.R."/>
            <person name="Caufield P.W."/>
            <person name="Cui Y."/>
            <person name="Zhang H."/>
            <person name="O'Toole P.W."/>
        </authorList>
    </citation>
    <scope>NUCLEOTIDE SEQUENCE [LARGE SCALE GENOMIC DNA]</scope>
    <source>
        <strain evidence="2 3">DSM 22689</strain>
    </source>
</reference>
<dbReference type="AlphaFoldDB" id="A0A0R2CSN9"/>
<feature type="transmembrane region" description="Helical" evidence="1">
    <location>
        <begin position="164"/>
        <end position="187"/>
    </location>
</feature>
<accession>A0A0R2CSN9</accession>
<keyword evidence="1" id="KW-0472">Membrane</keyword>
<proteinExistence type="predicted"/>
<sequence length="190" mass="21188">MNIGLLTLTFVAVNLDFFVMLLFLLHRQSLATVLIGYWLGLMTLLIISFVVGKVLSTWLPEYLLGLLGFLPIYLALKPDEPDQPSLEKAAPVLAVMLTYWSVCAGCNLAIFVPVLIGMSLPGFLATIGYFSILLVIIVLLLKLIEQQNIIQSGLQRYGNVLLRVCYFTIGCYVLFESGFVAQAWHWIISI</sequence>
<feature type="transmembrane region" description="Helical" evidence="1">
    <location>
        <begin position="32"/>
        <end position="52"/>
    </location>
</feature>
<dbReference type="InterPro" id="IPR004676">
    <property type="entry name" value="Cd-R_transporter"/>
</dbReference>
<evidence type="ECO:0000313" key="3">
    <source>
        <dbReference type="Proteomes" id="UP000051586"/>
    </source>
</evidence>